<dbReference type="Proteomes" id="UP000425916">
    <property type="component" value="Chromosome"/>
</dbReference>
<dbReference type="EMBL" id="CP046244">
    <property type="protein sequence ID" value="QGP91683.1"/>
    <property type="molecule type" value="Genomic_DNA"/>
</dbReference>
<organism evidence="2 3">
    <name type="scientific">Neomoorella glycerini</name>
    <dbReference type="NCBI Taxonomy" id="55779"/>
    <lineage>
        <taxon>Bacteria</taxon>
        <taxon>Bacillati</taxon>
        <taxon>Bacillota</taxon>
        <taxon>Clostridia</taxon>
        <taxon>Neomoorellales</taxon>
        <taxon>Neomoorellaceae</taxon>
        <taxon>Neomoorella</taxon>
    </lineage>
</organism>
<dbReference type="OrthoDB" id="2113082at2"/>
<keyword evidence="3" id="KW-1185">Reference proteome</keyword>
<evidence type="ECO:0000256" key="1">
    <source>
        <dbReference type="SAM" id="MobiDB-lite"/>
    </source>
</evidence>
<protein>
    <submittedName>
        <fullName evidence="2">Uncharacterized protein</fullName>
    </submittedName>
</protein>
<evidence type="ECO:0000313" key="3">
    <source>
        <dbReference type="Proteomes" id="UP000425916"/>
    </source>
</evidence>
<feature type="compositionally biased region" description="Pro residues" evidence="1">
    <location>
        <begin position="66"/>
        <end position="81"/>
    </location>
</feature>
<evidence type="ECO:0000313" key="2">
    <source>
        <dbReference type="EMBL" id="QGP91683.1"/>
    </source>
</evidence>
<dbReference type="RefSeq" id="WP_156272316.1">
    <property type="nucleotide sequence ID" value="NZ_CP046244.1"/>
</dbReference>
<dbReference type="AlphaFoldDB" id="A0A6I5ZP59"/>
<name>A0A6I5ZP59_9FIRM</name>
<reference evidence="2 3" key="1">
    <citation type="submission" date="2019-11" db="EMBL/GenBank/DDBJ databases">
        <title>Genome sequence of Moorella glycerini DSM11254.</title>
        <authorList>
            <person name="Poehlein A."/>
            <person name="Boeer T."/>
            <person name="Daniel R."/>
        </authorList>
    </citation>
    <scope>NUCLEOTIDE SEQUENCE [LARGE SCALE GENOMIC DNA]</scope>
    <source>
        <strain evidence="2 3">DSM 11254</strain>
    </source>
</reference>
<proteinExistence type="predicted"/>
<accession>A0A6I5ZP59</accession>
<gene>
    <name evidence="2" type="ORF">MGLY_10250</name>
</gene>
<feature type="region of interest" description="Disordered" evidence="1">
    <location>
        <begin position="57"/>
        <end position="86"/>
    </location>
</feature>
<sequence>MGMVPSKLRDCFKKPIAWRDVKTGKGYCRLHEFWESQGATTYSPEEYEAVRCQEAARLQEPRQPAQAPPPEALELPSPPAGPRRFGTWSKQEKLLAVKMLGRGLSEEEVAKRLGRTVRGLKQVKRRAERLAAG</sequence>